<evidence type="ECO:0000313" key="1">
    <source>
        <dbReference type="EMBL" id="CAL6010728.1"/>
    </source>
</evidence>
<evidence type="ECO:0000313" key="2">
    <source>
        <dbReference type="Proteomes" id="UP001642409"/>
    </source>
</evidence>
<keyword evidence="2" id="KW-1185">Reference proteome</keyword>
<proteinExistence type="predicted"/>
<sequence length="329" mass="37982">MRAPKRSITQLLRIHQVEMREQTPQHRYHLATWMLTHTKFLQKRCQYSPPDLTVDDPTKQLDWRCVVRQHQTCGYATAPFKIGFICTQFYTAESINIHSAQFCCISIISTKMRDTPNRRQLIFISKKEPLHTMQASFEELQILEDGFIKMTNSCFNTNFTDITDALAHYKSNAVPAGPRFPINAGAATMGANTAQLFNSRDSEEEQEHDSFYIAERKRKAEAYSWTRDMHERFVVVCMALGIRECKPKDVLQYFGHFDGIEKAVIGSHLQKVRKAILKDQGLQNLADVQNWMAPKDVHDETLTFIVQKWKEPGFTGFSSAQISQLVREK</sequence>
<dbReference type="Gene3D" id="1.10.10.60">
    <property type="entry name" value="Homeodomain-like"/>
    <property type="match status" value="1"/>
</dbReference>
<accession>A0ABP1I719</accession>
<dbReference type="Proteomes" id="UP001642409">
    <property type="component" value="Unassembled WGS sequence"/>
</dbReference>
<reference evidence="1 2" key="1">
    <citation type="submission" date="2024-07" db="EMBL/GenBank/DDBJ databases">
        <authorList>
            <person name="Akdeniz Z."/>
        </authorList>
    </citation>
    <scope>NUCLEOTIDE SEQUENCE [LARGE SCALE GENOMIC DNA]</scope>
</reference>
<dbReference type="EMBL" id="CAXDID020000062">
    <property type="protein sequence ID" value="CAL6010728.1"/>
    <property type="molecule type" value="Genomic_DNA"/>
</dbReference>
<name>A0ABP1I719_9EUKA</name>
<gene>
    <name evidence="1" type="ORF">HINF_LOCUS22222</name>
</gene>
<protein>
    <submittedName>
        <fullName evidence="1">Uncharacterized protein</fullName>
    </submittedName>
</protein>
<comment type="caution">
    <text evidence="1">The sequence shown here is derived from an EMBL/GenBank/DDBJ whole genome shotgun (WGS) entry which is preliminary data.</text>
</comment>
<organism evidence="1 2">
    <name type="scientific">Hexamita inflata</name>
    <dbReference type="NCBI Taxonomy" id="28002"/>
    <lineage>
        <taxon>Eukaryota</taxon>
        <taxon>Metamonada</taxon>
        <taxon>Diplomonadida</taxon>
        <taxon>Hexamitidae</taxon>
        <taxon>Hexamitinae</taxon>
        <taxon>Hexamita</taxon>
    </lineage>
</organism>